<proteinExistence type="predicted"/>
<sequence>MSFKRTYFILFIVLITITNCIYTNVKTPGWFYSQSYTDVRGMDPVGKLSGQSCGEGWFWLVYTGDESYEAAIQNAIQDKADLLFDVQTDYYVKSIFFNLYFYKCTRVTGIGVKLPHRLIKKIDSSMKSQIKIFTLTVLGVILFSNCILAIGNRRTLVKRNPMPYPTDGILSPENHVSVAGTYFRDPSIHYGNASTRLRLFGFDGFIHSTSSLPHKDMFHGSLDDWDWSKHRIIRFEGESQGCQRGVTLVLPLRQGERETLIPISFVFGKTSFYEELRQEMEKNKIKALFDSKLDIEQTAYLFWLIQKRCIRFKSYAIQEF</sequence>
<keyword evidence="1" id="KW-0812">Transmembrane</keyword>
<protein>
    <submittedName>
        <fullName evidence="2">TRL-like family protein</fullName>
    </submittedName>
</protein>
<dbReference type="InterPro" id="IPR025113">
    <property type="entry name" value="TRL-like"/>
</dbReference>
<comment type="caution">
    <text evidence="2">The sequence shown here is derived from an EMBL/GenBank/DDBJ whole genome shotgun (WGS) entry which is preliminary data.</text>
</comment>
<dbReference type="AlphaFoldDB" id="M6RNY4"/>
<feature type="transmembrane region" description="Helical" evidence="1">
    <location>
        <begin position="130"/>
        <end position="151"/>
    </location>
</feature>
<accession>M6RNY4</accession>
<dbReference type="Pfam" id="PF13146">
    <property type="entry name" value="TRL"/>
    <property type="match status" value="1"/>
</dbReference>
<keyword evidence="1" id="KW-0472">Membrane</keyword>
<reference evidence="2 3" key="1">
    <citation type="submission" date="2013-01" db="EMBL/GenBank/DDBJ databases">
        <authorList>
            <person name="Harkins D.M."/>
            <person name="Durkin A.S."/>
            <person name="Brinkac L.M."/>
            <person name="Haft D.H."/>
            <person name="Selengut J.D."/>
            <person name="Sanka R."/>
            <person name="DePew J."/>
            <person name="Purushe J."/>
            <person name="Picardeau M."/>
            <person name="Werts C."/>
            <person name="Goarant C."/>
            <person name="Vinetz J.M."/>
            <person name="Sutton G.G."/>
            <person name="Nierman W.C."/>
            <person name="Fouts D.E."/>
        </authorList>
    </citation>
    <scope>NUCLEOTIDE SEQUENCE [LARGE SCALE GENOMIC DNA]</scope>
    <source>
        <strain evidence="2 3">Verdun HP</strain>
    </source>
</reference>
<keyword evidence="1" id="KW-1133">Transmembrane helix</keyword>
<name>M6RNY4_LEPIR</name>
<feature type="transmembrane region" description="Helical" evidence="1">
    <location>
        <begin position="6"/>
        <end position="25"/>
    </location>
</feature>
<organism evidence="2 3">
    <name type="scientific">Leptospira interrogans serovar Icterohaemorrhagiae str. Verdun HP</name>
    <dbReference type="NCBI Taxonomy" id="1049910"/>
    <lineage>
        <taxon>Bacteria</taxon>
        <taxon>Pseudomonadati</taxon>
        <taxon>Spirochaetota</taxon>
        <taxon>Spirochaetia</taxon>
        <taxon>Leptospirales</taxon>
        <taxon>Leptospiraceae</taxon>
        <taxon>Leptospira</taxon>
    </lineage>
</organism>
<evidence type="ECO:0000313" key="3">
    <source>
        <dbReference type="Proteomes" id="UP000012092"/>
    </source>
</evidence>
<gene>
    <name evidence="2" type="ORF">LEP1GSC116_2144</name>
</gene>
<evidence type="ECO:0000256" key="1">
    <source>
        <dbReference type="SAM" id="Phobius"/>
    </source>
</evidence>
<dbReference type="EMBL" id="AHNZ02000017">
    <property type="protein sequence ID" value="EMO07491.1"/>
    <property type="molecule type" value="Genomic_DNA"/>
</dbReference>
<evidence type="ECO:0000313" key="2">
    <source>
        <dbReference type="EMBL" id="EMO07491.1"/>
    </source>
</evidence>
<dbReference type="Proteomes" id="UP000012092">
    <property type="component" value="Unassembled WGS sequence"/>
</dbReference>